<dbReference type="AlphaFoldDB" id="A0A941EWJ2"/>
<evidence type="ECO:0000313" key="1">
    <source>
        <dbReference type="EMBL" id="MBR7836289.1"/>
    </source>
</evidence>
<dbReference type="Proteomes" id="UP000675781">
    <property type="component" value="Unassembled WGS sequence"/>
</dbReference>
<evidence type="ECO:0000313" key="2">
    <source>
        <dbReference type="Proteomes" id="UP000675781"/>
    </source>
</evidence>
<gene>
    <name evidence="1" type="ORF">KDL01_23630</name>
</gene>
<reference evidence="1" key="1">
    <citation type="submission" date="2021-04" db="EMBL/GenBank/DDBJ databases">
        <title>Genome based classification of Actinospica acidithermotolerans sp. nov., an actinobacterium isolated from an Indonesian hot spring.</title>
        <authorList>
            <person name="Kusuma A.B."/>
            <person name="Putra K.E."/>
            <person name="Nafisah S."/>
            <person name="Loh J."/>
            <person name="Nouioui I."/>
            <person name="Goodfellow M."/>
        </authorList>
    </citation>
    <scope>NUCLEOTIDE SEQUENCE</scope>
    <source>
        <strain evidence="1">CSCA 57</strain>
    </source>
</reference>
<name>A0A941EWJ2_9ACTN</name>
<dbReference type="EMBL" id="JAGSOG010000134">
    <property type="protein sequence ID" value="MBR7836289.1"/>
    <property type="molecule type" value="Genomic_DNA"/>
</dbReference>
<protein>
    <submittedName>
        <fullName evidence="1">Uncharacterized protein</fullName>
    </submittedName>
</protein>
<proteinExistence type="predicted"/>
<keyword evidence="2" id="KW-1185">Reference proteome</keyword>
<sequence>MHWKHHYDAVAEDPSCYHEHAPAPLDQEALAEIGRKHLSHFHIPAIPIPGIGTLERKLIFFVCDHTGAPNPFHALEALTGDGVELERVEKLWAQAYQELADAGVKLRAAAVALRPAWDGEEADRFEPALRAYLDEFDALAGSVRTTWECVRAVRSEAQVAEGTVLMLINILIGSLGGMLVAEFVTAGTVTPVAAAQAQVELAYLAKKIAFLGGKLNALQSDITKILDAVRGFKRIEAMRFVFDLAGLE</sequence>
<dbReference type="RefSeq" id="WP_212530770.1">
    <property type="nucleotide sequence ID" value="NZ_JAGSOG010000134.1"/>
</dbReference>
<organism evidence="1 2">
    <name type="scientific">Actinospica durhamensis</name>
    <dbReference type="NCBI Taxonomy" id="1508375"/>
    <lineage>
        <taxon>Bacteria</taxon>
        <taxon>Bacillati</taxon>
        <taxon>Actinomycetota</taxon>
        <taxon>Actinomycetes</taxon>
        <taxon>Catenulisporales</taxon>
        <taxon>Actinospicaceae</taxon>
        <taxon>Actinospica</taxon>
    </lineage>
</organism>
<comment type="caution">
    <text evidence="1">The sequence shown here is derived from an EMBL/GenBank/DDBJ whole genome shotgun (WGS) entry which is preliminary data.</text>
</comment>
<accession>A0A941EWJ2</accession>